<evidence type="ECO:0008006" key="13">
    <source>
        <dbReference type="Google" id="ProtNLM"/>
    </source>
</evidence>
<dbReference type="PROSITE" id="PS50222">
    <property type="entry name" value="EF_HAND_2"/>
    <property type="match status" value="3"/>
</dbReference>
<feature type="compositionally biased region" description="Basic and acidic residues" evidence="8">
    <location>
        <begin position="10"/>
        <end position="19"/>
    </location>
</feature>
<gene>
    <name evidence="11" type="ORF">CEUSTIGMA_g1570.t1</name>
</gene>
<dbReference type="InterPro" id="IPR008271">
    <property type="entry name" value="Ser/Thr_kinase_AS"/>
</dbReference>
<evidence type="ECO:0000256" key="1">
    <source>
        <dbReference type="ARBA" id="ARBA00022527"/>
    </source>
</evidence>
<evidence type="ECO:0000256" key="8">
    <source>
        <dbReference type="SAM" id="MobiDB-lite"/>
    </source>
</evidence>
<feature type="domain" description="Protein kinase" evidence="9">
    <location>
        <begin position="79"/>
        <end position="338"/>
    </location>
</feature>
<evidence type="ECO:0000256" key="4">
    <source>
        <dbReference type="ARBA" id="ARBA00022741"/>
    </source>
</evidence>
<dbReference type="AlphaFoldDB" id="A0A250WTI2"/>
<keyword evidence="2" id="KW-0808">Transferase</keyword>
<feature type="domain" description="EF-hand" evidence="10">
    <location>
        <begin position="462"/>
        <end position="497"/>
    </location>
</feature>
<feature type="region of interest" description="Disordered" evidence="8">
    <location>
        <begin position="1"/>
        <end position="23"/>
    </location>
</feature>
<feature type="domain" description="EF-hand" evidence="10">
    <location>
        <begin position="499"/>
        <end position="531"/>
    </location>
</feature>
<feature type="domain" description="EF-hand" evidence="10">
    <location>
        <begin position="390"/>
        <end position="425"/>
    </location>
</feature>
<dbReference type="InterPro" id="IPR018247">
    <property type="entry name" value="EF_Hand_1_Ca_BS"/>
</dbReference>
<proteinExistence type="predicted"/>
<comment type="caution">
    <text evidence="11">The sequence shown here is derived from an EMBL/GenBank/DDBJ whole genome shotgun (WGS) entry which is preliminary data.</text>
</comment>
<name>A0A250WTI2_9CHLO</name>
<dbReference type="InterPro" id="IPR000719">
    <property type="entry name" value="Prot_kinase_dom"/>
</dbReference>
<dbReference type="PANTHER" id="PTHR24349">
    <property type="entry name" value="SERINE/THREONINE-PROTEIN KINASE"/>
    <property type="match status" value="1"/>
</dbReference>
<evidence type="ECO:0000313" key="12">
    <source>
        <dbReference type="Proteomes" id="UP000232323"/>
    </source>
</evidence>
<dbReference type="PROSITE" id="PS00108">
    <property type="entry name" value="PROTEIN_KINASE_ST"/>
    <property type="match status" value="1"/>
</dbReference>
<dbReference type="InterPro" id="IPR011009">
    <property type="entry name" value="Kinase-like_dom_sf"/>
</dbReference>
<dbReference type="Proteomes" id="UP000232323">
    <property type="component" value="Unassembled WGS sequence"/>
</dbReference>
<keyword evidence="1" id="KW-0723">Serine/threonine-protein kinase</keyword>
<keyword evidence="3" id="KW-0677">Repeat</keyword>
<accession>A0A250WTI2</accession>
<dbReference type="GO" id="GO:0005509">
    <property type="term" value="F:calcium ion binding"/>
    <property type="evidence" value="ECO:0007669"/>
    <property type="project" value="InterPro"/>
</dbReference>
<feature type="compositionally biased region" description="Low complexity" evidence="8">
    <location>
        <begin position="36"/>
        <end position="51"/>
    </location>
</feature>
<dbReference type="Gene3D" id="1.10.238.10">
    <property type="entry name" value="EF-hand"/>
    <property type="match status" value="1"/>
</dbReference>
<evidence type="ECO:0000256" key="6">
    <source>
        <dbReference type="ARBA" id="ARBA00022837"/>
    </source>
</evidence>
<feature type="region of interest" description="Disordered" evidence="8">
    <location>
        <begin position="36"/>
        <end position="60"/>
    </location>
</feature>
<keyword evidence="7" id="KW-0067">ATP-binding</keyword>
<evidence type="ECO:0000259" key="10">
    <source>
        <dbReference type="PROSITE" id="PS50222"/>
    </source>
</evidence>
<dbReference type="SUPFAM" id="SSF47473">
    <property type="entry name" value="EF-hand"/>
    <property type="match status" value="1"/>
</dbReference>
<dbReference type="Pfam" id="PF13499">
    <property type="entry name" value="EF-hand_7"/>
    <property type="match status" value="2"/>
</dbReference>
<dbReference type="OrthoDB" id="538199at2759"/>
<dbReference type="PROSITE" id="PS00018">
    <property type="entry name" value="EF_HAND_1"/>
    <property type="match status" value="3"/>
</dbReference>
<dbReference type="PROSITE" id="PS50011">
    <property type="entry name" value="PROTEIN_KINASE_DOM"/>
    <property type="match status" value="1"/>
</dbReference>
<dbReference type="FunFam" id="1.10.238.10:FF:000003">
    <property type="entry name" value="Calmodulin A"/>
    <property type="match status" value="1"/>
</dbReference>
<dbReference type="FunFam" id="1.10.510.10:FF:000571">
    <property type="entry name" value="Maternal embryonic leucine zipper kinase"/>
    <property type="match status" value="1"/>
</dbReference>
<dbReference type="SMART" id="SM00220">
    <property type="entry name" value="S_TKc"/>
    <property type="match status" value="1"/>
</dbReference>
<dbReference type="Gene3D" id="1.10.510.10">
    <property type="entry name" value="Transferase(Phosphotransferase) domain 1"/>
    <property type="match status" value="1"/>
</dbReference>
<dbReference type="CDD" id="cd05117">
    <property type="entry name" value="STKc_CAMK"/>
    <property type="match status" value="1"/>
</dbReference>
<evidence type="ECO:0000256" key="5">
    <source>
        <dbReference type="ARBA" id="ARBA00022777"/>
    </source>
</evidence>
<dbReference type="InterPro" id="IPR002048">
    <property type="entry name" value="EF_hand_dom"/>
</dbReference>
<dbReference type="SUPFAM" id="SSF56112">
    <property type="entry name" value="Protein kinase-like (PK-like)"/>
    <property type="match status" value="1"/>
</dbReference>
<evidence type="ECO:0000313" key="11">
    <source>
        <dbReference type="EMBL" id="GAX74121.1"/>
    </source>
</evidence>
<protein>
    <recommendedName>
        <fullName evidence="13">Calcium-dependent protein kinase</fullName>
    </recommendedName>
</protein>
<dbReference type="GO" id="GO:0005524">
    <property type="term" value="F:ATP binding"/>
    <property type="evidence" value="ECO:0007669"/>
    <property type="project" value="UniProtKB-KW"/>
</dbReference>
<keyword evidence="6" id="KW-0106">Calcium</keyword>
<dbReference type="GO" id="GO:0004674">
    <property type="term" value="F:protein serine/threonine kinase activity"/>
    <property type="evidence" value="ECO:0007669"/>
    <property type="project" value="UniProtKB-KW"/>
</dbReference>
<dbReference type="InterPro" id="IPR050205">
    <property type="entry name" value="CDPK_Ser/Thr_kinases"/>
</dbReference>
<dbReference type="Gene3D" id="3.30.200.20">
    <property type="entry name" value="Phosphorylase Kinase, domain 1"/>
    <property type="match status" value="1"/>
</dbReference>
<evidence type="ECO:0000256" key="7">
    <source>
        <dbReference type="ARBA" id="ARBA00022840"/>
    </source>
</evidence>
<keyword evidence="5" id="KW-0418">Kinase</keyword>
<dbReference type="STRING" id="1157962.A0A250WTI2"/>
<keyword evidence="12" id="KW-1185">Reference proteome</keyword>
<dbReference type="Pfam" id="PF00069">
    <property type="entry name" value="Pkinase"/>
    <property type="match status" value="1"/>
</dbReference>
<dbReference type="SMART" id="SM00054">
    <property type="entry name" value="EFh"/>
    <property type="match status" value="4"/>
</dbReference>
<evidence type="ECO:0000256" key="2">
    <source>
        <dbReference type="ARBA" id="ARBA00022679"/>
    </source>
</evidence>
<dbReference type="CDD" id="cd00051">
    <property type="entry name" value="EFh"/>
    <property type="match status" value="2"/>
</dbReference>
<organism evidence="11 12">
    <name type="scientific">Chlamydomonas eustigma</name>
    <dbReference type="NCBI Taxonomy" id="1157962"/>
    <lineage>
        <taxon>Eukaryota</taxon>
        <taxon>Viridiplantae</taxon>
        <taxon>Chlorophyta</taxon>
        <taxon>core chlorophytes</taxon>
        <taxon>Chlorophyceae</taxon>
        <taxon>CS clade</taxon>
        <taxon>Chlamydomonadales</taxon>
        <taxon>Chlamydomonadaceae</taxon>
        <taxon>Chlamydomonas</taxon>
    </lineage>
</organism>
<dbReference type="EMBL" id="BEGY01000006">
    <property type="protein sequence ID" value="GAX74121.1"/>
    <property type="molecule type" value="Genomic_DNA"/>
</dbReference>
<evidence type="ECO:0000259" key="9">
    <source>
        <dbReference type="PROSITE" id="PS50011"/>
    </source>
</evidence>
<evidence type="ECO:0000256" key="3">
    <source>
        <dbReference type="ARBA" id="ARBA00022737"/>
    </source>
</evidence>
<dbReference type="InterPro" id="IPR011992">
    <property type="entry name" value="EF-hand-dom_pair"/>
</dbReference>
<reference evidence="11 12" key="1">
    <citation type="submission" date="2017-08" db="EMBL/GenBank/DDBJ databases">
        <title>Acidophilic green algal genome provides insights into adaptation to an acidic environment.</title>
        <authorList>
            <person name="Hirooka S."/>
            <person name="Hirose Y."/>
            <person name="Kanesaki Y."/>
            <person name="Higuchi S."/>
            <person name="Fujiwara T."/>
            <person name="Onuma R."/>
            <person name="Era A."/>
            <person name="Ohbayashi R."/>
            <person name="Uzuka A."/>
            <person name="Nozaki H."/>
            <person name="Yoshikawa H."/>
            <person name="Miyagishima S.Y."/>
        </authorList>
    </citation>
    <scope>NUCLEOTIDE SEQUENCE [LARGE SCALE GENOMIC DNA]</scope>
    <source>
        <strain evidence="11 12">NIES-2499</strain>
    </source>
</reference>
<keyword evidence="4" id="KW-0547">Nucleotide-binding</keyword>
<sequence>MPPALPPARTSEHDGESLGRRLSSKLSVSISSMLSRLSSKSDSGQSRSSGSPHYTSQDSSSLSRDIFWGRSEGNVEEKYDLCEEIGRGAFGVVRKAKDKTSGRILCCKTINKECLNEQQLREVQHEAAVMLHLRGHPNVVTVMGVFEDERQMYIVEELCTGGSLTQMMERRGGYLPERDAIKIMKAVLEVVAHCHSMGVLYRDIKPDNFLLLDPSASYSQIKAIDFGISVFLKPGEFEQEMCGTPSYMAPEVFDNEYSLPSDIWSCGVMMYQLLSGSFPFKAKTMIDLSREILTGKVNMEGESWRKVSPVAKDLLTHLMTMRPEKRFTAQEALHHPWFHARRVSMSGVVTKVIDRKGLANTMLQRLRSFSKMSSFQQEAMRQAVSRLDEAHVAGIKAMFRNLDKDGNGELSIQEILEGLVAQGVQIQEEEVQDIINRLDGAGINTISSDEFLAAVFNRSLLEKHNLLESAFKHFDADGDGFISKEDLQKGLTSKAVEQDKAEEMLRLVDVDGNGKVDLDEFVAMMMRDNQGKERRWPYLGAVISNSPNSSERTQSCSIM</sequence>
<dbReference type="FunFam" id="3.30.200.20:FF:000042">
    <property type="entry name" value="Aurora kinase A"/>
    <property type="match status" value="1"/>
</dbReference>